<evidence type="ECO:0000313" key="13">
    <source>
        <dbReference type="Proteomes" id="UP000274756"/>
    </source>
</evidence>
<comment type="pathway">
    <text evidence="6">Amino-acid degradation; L-alanine degradation via transaminase pathway; pyruvate from L-alanine: step 1/1.</text>
</comment>
<evidence type="ECO:0000313" key="11">
    <source>
        <dbReference type="EMBL" id="VDN50822.1"/>
    </source>
</evidence>
<dbReference type="AlphaFoldDB" id="A0A158Q4V2"/>
<evidence type="ECO:0000256" key="7">
    <source>
        <dbReference type="ARBA" id="ARBA00025785"/>
    </source>
</evidence>
<reference evidence="14" key="1">
    <citation type="submission" date="2016-04" db="UniProtKB">
        <authorList>
            <consortium name="WormBaseParasite"/>
        </authorList>
    </citation>
    <scope>IDENTIFICATION</scope>
</reference>
<dbReference type="Proteomes" id="UP000038040">
    <property type="component" value="Unplaced"/>
</dbReference>
<evidence type="ECO:0000256" key="9">
    <source>
        <dbReference type="ARBA" id="ARBA00047412"/>
    </source>
</evidence>
<evidence type="ECO:0000313" key="12">
    <source>
        <dbReference type="Proteomes" id="UP000038040"/>
    </source>
</evidence>
<dbReference type="Gene3D" id="3.40.640.10">
    <property type="entry name" value="Type I PLP-dependent aspartate aminotransferase-like (Major domain)"/>
    <property type="match status" value="1"/>
</dbReference>
<protein>
    <recommendedName>
        <fullName evidence="8">alanine transaminase</fullName>
        <ecNumber evidence="8">2.6.1.2</ecNumber>
    </recommendedName>
</protein>
<evidence type="ECO:0000256" key="5">
    <source>
        <dbReference type="ARBA" id="ARBA00022898"/>
    </source>
</evidence>
<dbReference type="FunFam" id="3.40.640.10:FF:000012">
    <property type="entry name" value="alanine aminotransferase 2"/>
    <property type="match status" value="1"/>
</dbReference>
<dbReference type="GO" id="GO:0004021">
    <property type="term" value="F:L-alanine:2-oxoglutarate aminotransferase activity"/>
    <property type="evidence" value="ECO:0007669"/>
    <property type="project" value="UniProtKB-EC"/>
</dbReference>
<sequence>MINVSVYRRPIFAAAMYAQQPRILTVENMNPNVKKMEYAVRGPLVIRAVNIEKEIANGTKKPFKSVIKANIGDAHAMGQRPITFFREVLACVTFPPLMQTGQFPKDVIDHAKTILNDCGGCSVGSYSQSVGVNIIRKHVAEFISRRDDISSDPENILLCGGASDGIRNILKLFVNKNSTVKTGVMVPIPQYPLYSATIEEYNLGLVGYYLDEQKNWGITLNELERALTESKKEFDVRVLCIINPGNPTGQVLSKENIKEIIRFAHNHKLFILADEVYQDNIYGDGCKFHSFRKIMSEMGQPHSEIEIASFYSVSKGYMGECGLRGGYVEVVNMDKDVFAHLKKMCSAKLCSTVIGQIAMDCAVNPPKQGDPSYELWFEEKTNTIKSLKERAMLVQKVYDSIKGISCNPIQGAMYAFPQIMLPEKAILKAKALNQEADFFYAMQLLESCGVCVVPGSGFGQKPGTYHFRTTILPQLPLMKEMMERFTAFHEKFMQEFS</sequence>
<evidence type="ECO:0000256" key="4">
    <source>
        <dbReference type="ARBA" id="ARBA00022679"/>
    </source>
</evidence>
<accession>A0A158Q4V2</accession>
<feature type="domain" description="Aminotransferase class I/classII large" evidence="10">
    <location>
        <begin position="104"/>
        <end position="473"/>
    </location>
</feature>
<comment type="cofactor">
    <cofactor evidence="1">
        <name>pyridoxal 5'-phosphate</name>
        <dbReference type="ChEBI" id="CHEBI:597326"/>
    </cofactor>
</comment>
<evidence type="ECO:0000313" key="14">
    <source>
        <dbReference type="WBParaSite" id="DME_0000580101-mRNA-1"/>
    </source>
</evidence>
<dbReference type="OrthoDB" id="1732682at2759"/>
<keyword evidence="13" id="KW-1185">Reference proteome</keyword>
<proteinExistence type="inferred from homology"/>
<name>A0A158Q4V2_DRAME</name>
<dbReference type="InterPro" id="IPR004839">
    <property type="entry name" value="Aminotransferase_I/II_large"/>
</dbReference>
<dbReference type="GO" id="GO:0042853">
    <property type="term" value="P:L-alanine catabolic process"/>
    <property type="evidence" value="ECO:0007669"/>
    <property type="project" value="UniProtKB-UniPathway"/>
</dbReference>
<organism evidence="12 14">
    <name type="scientific">Dracunculus medinensis</name>
    <name type="common">Guinea worm</name>
    <dbReference type="NCBI Taxonomy" id="318479"/>
    <lineage>
        <taxon>Eukaryota</taxon>
        <taxon>Metazoa</taxon>
        <taxon>Ecdysozoa</taxon>
        <taxon>Nematoda</taxon>
        <taxon>Chromadorea</taxon>
        <taxon>Rhabditida</taxon>
        <taxon>Spirurina</taxon>
        <taxon>Dracunculoidea</taxon>
        <taxon>Dracunculidae</taxon>
        <taxon>Dracunculus</taxon>
    </lineage>
</organism>
<dbReference type="Proteomes" id="UP000274756">
    <property type="component" value="Unassembled WGS sequence"/>
</dbReference>
<keyword evidence="3" id="KW-0032">Aminotransferase</keyword>
<comment type="similarity">
    <text evidence="7">Belongs to the class-I pyridoxal-phosphate-dependent aminotransferase family. Alanine aminotransferase subfamily.</text>
</comment>
<dbReference type="CDD" id="cd00609">
    <property type="entry name" value="AAT_like"/>
    <property type="match status" value="1"/>
</dbReference>
<reference evidence="11 13" key="2">
    <citation type="submission" date="2018-11" db="EMBL/GenBank/DDBJ databases">
        <authorList>
            <consortium name="Pathogen Informatics"/>
        </authorList>
    </citation>
    <scope>NUCLEOTIDE SEQUENCE [LARGE SCALE GENOMIC DNA]</scope>
</reference>
<keyword evidence="5" id="KW-0663">Pyridoxal phosphate</keyword>
<dbReference type="Gene3D" id="1.10.287.1970">
    <property type="match status" value="1"/>
</dbReference>
<gene>
    <name evidence="11" type="ORF">DME_LOCUS795</name>
</gene>
<dbReference type="InterPro" id="IPR015424">
    <property type="entry name" value="PyrdxlP-dep_Trfase"/>
</dbReference>
<evidence type="ECO:0000256" key="1">
    <source>
        <dbReference type="ARBA" id="ARBA00001933"/>
    </source>
</evidence>
<comment type="subunit">
    <text evidence="2">Homodimer.</text>
</comment>
<dbReference type="FunFam" id="3.90.1150.10:FF:000010">
    <property type="entry name" value="Alanine aminotransferase 2"/>
    <property type="match status" value="1"/>
</dbReference>
<evidence type="ECO:0000259" key="10">
    <source>
        <dbReference type="Pfam" id="PF00155"/>
    </source>
</evidence>
<evidence type="ECO:0000256" key="2">
    <source>
        <dbReference type="ARBA" id="ARBA00011738"/>
    </source>
</evidence>
<dbReference type="Pfam" id="PF00155">
    <property type="entry name" value="Aminotran_1_2"/>
    <property type="match status" value="1"/>
</dbReference>
<dbReference type="WBParaSite" id="DME_0000580101-mRNA-1">
    <property type="protein sequence ID" value="DME_0000580101-mRNA-1"/>
    <property type="gene ID" value="DME_0000580101"/>
</dbReference>
<evidence type="ECO:0000256" key="3">
    <source>
        <dbReference type="ARBA" id="ARBA00022576"/>
    </source>
</evidence>
<dbReference type="FunFam" id="1.10.287.1970:FF:000001">
    <property type="entry name" value="Alanine aminotransferase 2"/>
    <property type="match status" value="1"/>
</dbReference>
<evidence type="ECO:0000256" key="8">
    <source>
        <dbReference type="ARBA" id="ARBA00026106"/>
    </source>
</evidence>
<dbReference type="SUPFAM" id="SSF53383">
    <property type="entry name" value="PLP-dependent transferases"/>
    <property type="match status" value="1"/>
</dbReference>
<dbReference type="STRING" id="318479.A0A158Q4V2"/>
<comment type="catalytic activity">
    <reaction evidence="9">
        <text>L-alanine + 2-oxoglutarate = pyruvate + L-glutamate</text>
        <dbReference type="Rhea" id="RHEA:19453"/>
        <dbReference type="ChEBI" id="CHEBI:15361"/>
        <dbReference type="ChEBI" id="CHEBI:16810"/>
        <dbReference type="ChEBI" id="CHEBI:29985"/>
        <dbReference type="ChEBI" id="CHEBI:57972"/>
        <dbReference type="EC" id="2.6.1.2"/>
    </reaction>
</comment>
<dbReference type="EMBL" id="UYYG01000008">
    <property type="protein sequence ID" value="VDN50822.1"/>
    <property type="molecule type" value="Genomic_DNA"/>
</dbReference>
<keyword evidence="4" id="KW-0808">Transferase</keyword>
<dbReference type="PANTHER" id="PTHR11751">
    <property type="entry name" value="ALANINE AMINOTRANSFERASE"/>
    <property type="match status" value="1"/>
</dbReference>
<dbReference type="PANTHER" id="PTHR11751:SF29">
    <property type="entry name" value="ALANINE TRANSAMINASE"/>
    <property type="match status" value="1"/>
</dbReference>
<dbReference type="GO" id="GO:0030170">
    <property type="term" value="F:pyridoxal phosphate binding"/>
    <property type="evidence" value="ECO:0007669"/>
    <property type="project" value="InterPro"/>
</dbReference>
<dbReference type="InterPro" id="IPR045088">
    <property type="entry name" value="ALAT1/2-like"/>
</dbReference>
<dbReference type="EC" id="2.6.1.2" evidence="8"/>
<dbReference type="UniPathway" id="UPA00528">
    <property type="reaction ID" value="UER00586"/>
</dbReference>
<dbReference type="Gene3D" id="3.90.1150.10">
    <property type="entry name" value="Aspartate Aminotransferase, domain 1"/>
    <property type="match status" value="1"/>
</dbReference>
<dbReference type="InterPro" id="IPR015421">
    <property type="entry name" value="PyrdxlP-dep_Trfase_major"/>
</dbReference>
<dbReference type="InterPro" id="IPR015422">
    <property type="entry name" value="PyrdxlP-dep_Trfase_small"/>
</dbReference>
<evidence type="ECO:0000256" key="6">
    <source>
        <dbReference type="ARBA" id="ARBA00025708"/>
    </source>
</evidence>